<evidence type="ECO:0008006" key="3">
    <source>
        <dbReference type="Google" id="ProtNLM"/>
    </source>
</evidence>
<sequence length="309" mass="34823">MRTPTPVPEHLAGRSFDLTEARRAGITPRMLEHPRFRQVYPRVYCLADLVLSPSEQIAAARRNLPPDARTTHATRLRELGLEHGPLEPLHFVVGRDLHLDVEGILLHRTAVMPQSGPDGVCPEAVFVALAATERMIDLIVIGDWLLRHEHMSATSLGEFIGFCHWRAGAAQALVVVPHLDGRARSTKESETRAIIVFSGLPRPEVNVEVRDDAGALVGIGDLVYRPWRLVVEYEGRQHALDIQQFARDIDRYGGFRRIGWDYHQVTNERLARPRAMIMSLHAQLVRRGYDGPSPAFGRRWDSLFQPVTV</sequence>
<protein>
    <recommendedName>
        <fullName evidence="3">DUF559 domain-containing protein</fullName>
    </recommendedName>
</protein>
<dbReference type="AlphaFoldDB" id="A0A371PD86"/>
<accession>A0A371PD86</accession>
<dbReference type="Proteomes" id="UP000265581">
    <property type="component" value="Unassembled WGS sequence"/>
</dbReference>
<evidence type="ECO:0000313" key="2">
    <source>
        <dbReference type="Proteomes" id="UP000265581"/>
    </source>
</evidence>
<name>A0A371PD86_9ACTN</name>
<organism evidence="1 2">
    <name type="scientific">Aeromicrobium endophyticum</name>
    <dbReference type="NCBI Taxonomy" id="2292704"/>
    <lineage>
        <taxon>Bacteria</taxon>
        <taxon>Bacillati</taxon>
        <taxon>Actinomycetota</taxon>
        <taxon>Actinomycetes</taxon>
        <taxon>Propionibacteriales</taxon>
        <taxon>Nocardioidaceae</taxon>
        <taxon>Aeromicrobium</taxon>
    </lineage>
</organism>
<dbReference type="EMBL" id="QUBR01000001">
    <property type="protein sequence ID" value="REK73913.1"/>
    <property type="molecule type" value="Genomic_DNA"/>
</dbReference>
<proteinExistence type="predicted"/>
<reference evidence="1 2" key="1">
    <citation type="submission" date="2018-08" db="EMBL/GenBank/DDBJ databases">
        <title>Aeromicrobium sp. M2KJ-4, whole genome shotgun sequence.</title>
        <authorList>
            <person name="Tuo L."/>
        </authorList>
    </citation>
    <scope>NUCLEOTIDE SEQUENCE [LARGE SCALE GENOMIC DNA]</scope>
    <source>
        <strain evidence="1 2">M2KJ-4</strain>
    </source>
</reference>
<gene>
    <name evidence="1" type="ORF">DX116_10480</name>
</gene>
<comment type="caution">
    <text evidence="1">The sequence shown here is derived from an EMBL/GenBank/DDBJ whole genome shotgun (WGS) entry which is preliminary data.</text>
</comment>
<dbReference type="OrthoDB" id="3173471at2"/>
<dbReference type="RefSeq" id="WP_119704022.1">
    <property type="nucleotide sequence ID" value="NZ_JBHSOI010000001.1"/>
</dbReference>
<keyword evidence="2" id="KW-1185">Reference proteome</keyword>
<evidence type="ECO:0000313" key="1">
    <source>
        <dbReference type="EMBL" id="REK73913.1"/>
    </source>
</evidence>